<dbReference type="RefSeq" id="WP_012350192.1">
    <property type="nucleotide sequence ID" value="NC_010525.1"/>
</dbReference>
<dbReference type="PANTHER" id="PTHR21152">
    <property type="entry name" value="AMINOTRANSFERASE CLASS V"/>
    <property type="match status" value="1"/>
</dbReference>
<dbReference type="OrthoDB" id="35685at2157"/>
<evidence type="ECO:0000256" key="1">
    <source>
        <dbReference type="ARBA" id="ARBA00001933"/>
    </source>
</evidence>
<dbReference type="SUPFAM" id="SSF53383">
    <property type="entry name" value="PLP-dependent transferases"/>
    <property type="match status" value="1"/>
</dbReference>
<comment type="cofactor">
    <cofactor evidence="1 7">
        <name>pyridoxal 5'-phosphate</name>
        <dbReference type="ChEBI" id="CHEBI:597326"/>
    </cofactor>
</comment>
<dbReference type="KEGG" id="tne:Tneu_0835"/>
<sequence length="384" mass="41651">MYRRYGERRVLTPGPTALPQWVREALAKETTNPDLDPQFFQLYQDAVDMLKRLIGTERGALYIWAGEAMLGLEAAVANAVKPGTKVLVVDNGVYGSGFAELVKMYGGRPVAMGLDWRRAADPAAVERALEREKDVEVVTLVHCDTPSAVYNGLEEVAKIVSSRGALLIVDAVSSIGADRLEFDGWGVGVMIGGSQKALNAPPGLTIMAVSRAALDRSREVGRGSYYMSYEVWEEWLGRGGFPYTMPDVLVYALRESLRRIHEEGLPSVFQRHRAAREAVRRGLAAMGLELYPACAECNCPTATAFKPPVPPAELRRVAWEKYGVLIAGSWGPLEGQLARIGHMGVQASLDYVTTALAAVGASLRDLGVSVDVGKALEAAVEAFR</sequence>
<dbReference type="PROSITE" id="PS00595">
    <property type="entry name" value="AA_TRANSFER_CLASS_5"/>
    <property type="match status" value="1"/>
</dbReference>
<dbReference type="InterPro" id="IPR020578">
    <property type="entry name" value="Aminotrans_V_PyrdxlP_BS"/>
</dbReference>
<dbReference type="Proteomes" id="UP000001694">
    <property type="component" value="Chromosome"/>
</dbReference>
<evidence type="ECO:0000256" key="5">
    <source>
        <dbReference type="ARBA" id="ARBA00022898"/>
    </source>
</evidence>
<evidence type="ECO:0000256" key="6">
    <source>
        <dbReference type="RuleBase" id="RU004075"/>
    </source>
</evidence>
<dbReference type="EMBL" id="CP001014">
    <property type="protein sequence ID" value="ACB39772.1"/>
    <property type="molecule type" value="Genomic_DNA"/>
</dbReference>
<dbReference type="Gene3D" id="3.40.640.10">
    <property type="entry name" value="Type I PLP-dependent aspartate aminotransferase-like (Major domain)"/>
    <property type="match status" value="1"/>
</dbReference>
<dbReference type="EC" id="2.6.1.44" evidence="9"/>
<evidence type="ECO:0000256" key="4">
    <source>
        <dbReference type="ARBA" id="ARBA00022679"/>
    </source>
</evidence>
<gene>
    <name evidence="9" type="ordered locus">Tneu_0835</name>
</gene>
<dbReference type="STRING" id="444157.Tneu_0835"/>
<evidence type="ECO:0000313" key="10">
    <source>
        <dbReference type="Proteomes" id="UP000001694"/>
    </source>
</evidence>
<evidence type="ECO:0000256" key="3">
    <source>
        <dbReference type="ARBA" id="ARBA00022576"/>
    </source>
</evidence>
<feature type="domain" description="Aminotransferase class V" evidence="8">
    <location>
        <begin position="34"/>
        <end position="288"/>
    </location>
</feature>
<dbReference type="PIRSF" id="PIRSF000524">
    <property type="entry name" value="SPT"/>
    <property type="match status" value="1"/>
</dbReference>
<organism evidence="9 10">
    <name type="scientific">Pyrobaculum neutrophilum (strain DSM 2338 / JCM 9278 / NBRC 100436 / V24Sta)</name>
    <name type="common">Thermoproteus neutrophilus</name>
    <dbReference type="NCBI Taxonomy" id="444157"/>
    <lineage>
        <taxon>Archaea</taxon>
        <taxon>Thermoproteota</taxon>
        <taxon>Thermoprotei</taxon>
        <taxon>Thermoproteales</taxon>
        <taxon>Thermoproteaceae</taxon>
        <taxon>Pyrobaculum</taxon>
    </lineage>
</organism>
<evidence type="ECO:0000256" key="7">
    <source>
        <dbReference type="RuleBase" id="RU004504"/>
    </source>
</evidence>
<dbReference type="GO" id="GO:0004760">
    <property type="term" value="F:L-serine-pyruvate transaminase activity"/>
    <property type="evidence" value="ECO:0007669"/>
    <property type="project" value="TreeGrafter"/>
</dbReference>
<dbReference type="InterPro" id="IPR024169">
    <property type="entry name" value="SP_NH2Trfase/AEP_transaminase"/>
</dbReference>
<dbReference type="Pfam" id="PF00266">
    <property type="entry name" value="Aminotran_5"/>
    <property type="match status" value="1"/>
</dbReference>
<accession>B1YDA9</accession>
<dbReference type="InterPro" id="IPR015424">
    <property type="entry name" value="PyrdxlP-dep_Trfase"/>
</dbReference>
<dbReference type="GO" id="GO:0019265">
    <property type="term" value="P:glycine biosynthetic process, by transamination of glyoxylate"/>
    <property type="evidence" value="ECO:0007669"/>
    <property type="project" value="TreeGrafter"/>
</dbReference>
<proteinExistence type="inferred from homology"/>
<name>B1YDA9_PYRNV</name>
<dbReference type="HOGENOM" id="CLU_027686_0_1_2"/>
<dbReference type="GeneID" id="6164339"/>
<dbReference type="InterPro" id="IPR015422">
    <property type="entry name" value="PyrdxlP-dep_Trfase_small"/>
</dbReference>
<evidence type="ECO:0000259" key="8">
    <source>
        <dbReference type="Pfam" id="PF00266"/>
    </source>
</evidence>
<protein>
    <submittedName>
        <fullName evidence="9">Alanine--glyoxylate transaminase</fullName>
        <ecNumber evidence="9">2.6.1.44</ecNumber>
    </submittedName>
</protein>
<keyword evidence="10" id="KW-1185">Reference proteome</keyword>
<dbReference type="GO" id="GO:0008453">
    <property type="term" value="F:alanine-glyoxylate transaminase activity"/>
    <property type="evidence" value="ECO:0007669"/>
    <property type="project" value="UniProtKB-EC"/>
</dbReference>
<keyword evidence="3 9" id="KW-0032">Aminotransferase</keyword>
<keyword evidence="4 9" id="KW-0808">Transferase</keyword>
<dbReference type="InterPro" id="IPR000192">
    <property type="entry name" value="Aminotrans_V_dom"/>
</dbReference>
<dbReference type="Gene3D" id="3.90.1150.10">
    <property type="entry name" value="Aspartate Aminotransferase, domain 1"/>
    <property type="match status" value="1"/>
</dbReference>
<evidence type="ECO:0000256" key="2">
    <source>
        <dbReference type="ARBA" id="ARBA00009236"/>
    </source>
</evidence>
<comment type="similarity">
    <text evidence="2 6">Belongs to the class-V pyridoxal-phosphate-dependent aminotransferase family.</text>
</comment>
<evidence type="ECO:0000313" key="9">
    <source>
        <dbReference type="EMBL" id="ACB39772.1"/>
    </source>
</evidence>
<dbReference type="InterPro" id="IPR015421">
    <property type="entry name" value="PyrdxlP-dep_Trfase_major"/>
</dbReference>
<keyword evidence="5" id="KW-0663">Pyridoxal phosphate</keyword>
<dbReference type="eggNOG" id="arCOG00082">
    <property type="taxonomic scope" value="Archaea"/>
</dbReference>
<dbReference type="PANTHER" id="PTHR21152:SF24">
    <property type="entry name" value="ALANINE--GLYOXYLATE AMINOTRANSFERASE 1"/>
    <property type="match status" value="1"/>
</dbReference>
<reference evidence="9" key="1">
    <citation type="submission" date="2008-03" db="EMBL/GenBank/DDBJ databases">
        <title>Complete sequence of Thermoproteus neutrophilus V24Sta.</title>
        <authorList>
            <consortium name="US DOE Joint Genome Institute"/>
            <person name="Copeland A."/>
            <person name="Lucas S."/>
            <person name="Lapidus A."/>
            <person name="Glavina del Rio T."/>
            <person name="Dalin E."/>
            <person name="Tice H."/>
            <person name="Bruce D."/>
            <person name="Goodwin L."/>
            <person name="Pitluck S."/>
            <person name="Sims D."/>
            <person name="Brettin T."/>
            <person name="Detter J.C."/>
            <person name="Han C."/>
            <person name="Kuske C.R."/>
            <person name="Schmutz J."/>
            <person name="Larimer F."/>
            <person name="Land M."/>
            <person name="Hauser L."/>
            <person name="Kyrpides N."/>
            <person name="Mikhailova N."/>
            <person name="Biddle J.F."/>
            <person name="Zhang Z."/>
            <person name="Fitz-Gibbon S.T."/>
            <person name="Lowe T.M."/>
            <person name="Saltikov C."/>
            <person name="House C.H."/>
            <person name="Richardson P."/>
        </authorList>
    </citation>
    <scope>NUCLEOTIDE SEQUENCE [LARGE SCALE GENOMIC DNA]</scope>
    <source>
        <strain evidence="9">V24Sta</strain>
    </source>
</reference>
<dbReference type="AlphaFoldDB" id="B1YDA9"/>